<dbReference type="PANTHER" id="PTHR18843:SF7">
    <property type="entry name" value="LAMINA-ASSOCIATED POLYPEPTIDE 1B ISOFORM 1-RELATED"/>
    <property type="match status" value="1"/>
</dbReference>
<dbReference type="Pfam" id="PF05609">
    <property type="entry name" value="LAP1_C"/>
    <property type="match status" value="1"/>
</dbReference>
<evidence type="ECO:0000256" key="10">
    <source>
        <dbReference type="SAM" id="MobiDB-lite"/>
    </source>
</evidence>
<dbReference type="GO" id="GO:0001671">
    <property type="term" value="F:ATPase activator activity"/>
    <property type="evidence" value="ECO:0007669"/>
    <property type="project" value="InterPro"/>
</dbReference>
<dbReference type="GO" id="GO:0005635">
    <property type="term" value="C:nuclear envelope"/>
    <property type="evidence" value="ECO:0007669"/>
    <property type="project" value="UniProtKB-SubCell"/>
</dbReference>
<dbReference type="GO" id="GO:0061024">
    <property type="term" value="P:membrane organization"/>
    <property type="evidence" value="ECO:0007669"/>
    <property type="project" value="TreeGrafter"/>
</dbReference>
<dbReference type="EMBL" id="BDGG01000002">
    <property type="protein sequence ID" value="GAU94258.1"/>
    <property type="molecule type" value="Genomic_DNA"/>
</dbReference>
<comment type="similarity">
    <text evidence="2">Belongs to the TOR1AIP family.</text>
</comment>
<feature type="compositionally biased region" description="Polar residues" evidence="10">
    <location>
        <begin position="124"/>
        <end position="150"/>
    </location>
</feature>
<keyword evidence="14" id="KW-1185">Reference proteome</keyword>
<comment type="subcellular location">
    <subcellularLocation>
        <location evidence="9">Endomembrane system</location>
        <topology evidence="9">Single-pass membrane protein</topology>
    </subcellularLocation>
    <subcellularLocation>
        <location evidence="1">Nucleus envelope</location>
    </subcellularLocation>
</comment>
<feature type="transmembrane region" description="Helical" evidence="11">
    <location>
        <begin position="156"/>
        <end position="177"/>
    </location>
</feature>
<evidence type="ECO:0000256" key="9">
    <source>
        <dbReference type="ARBA" id="ARBA00037847"/>
    </source>
</evidence>
<feature type="region of interest" description="Disordered" evidence="10">
    <location>
        <begin position="1"/>
        <end position="150"/>
    </location>
</feature>
<evidence type="ECO:0000259" key="12">
    <source>
        <dbReference type="Pfam" id="PF05609"/>
    </source>
</evidence>
<feature type="compositionally biased region" description="Basic and acidic residues" evidence="10">
    <location>
        <begin position="98"/>
        <end position="121"/>
    </location>
</feature>
<dbReference type="InterPro" id="IPR038599">
    <property type="entry name" value="LAP1C-like_C_sf"/>
</dbReference>
<dbReference type="STRING" id="947166.A0A1D1V6Y2"/>
<proteinExistence type="inferred from homology"/>
<keyword evidence="8" id="KW-0539">Nucleus</keyword>
<dbReference type="InterPro" id="IPR008662">
    <property type="entry name" value="TOIP1/2"/>
</dbReference>
<evidence type="ECO:0000256" key="5">
    <source>
        <dbReference type="ARBA" id="ARBA00022989"/>
    </source>
</evidence>
<dbReference type="GO" id="GO:0016020">
    <property type="term" value="C:membrane"/>
    <property type="evidence" value="ECO:0007669"/>
    <property type="project" value="TreeGrafter"/>
</dbReference>
<organism evidence="13 14">
    <name type="scientific">Ramazzottius varieornatus</name>
    <name type="common">Water bear</name>
    <name type="synonym">Tardigrade</name>
    <dbReference type="NCBI Taxonomy" id="947166"/>
    <lineage>
        <taxon>Eukaryota</taxon>
        <taxon>Metazoa</taxon>
        <taxon>Ecdysozoa</taxon>
        <taxon>Tardigrada</taxon>
        <taxon>Eutardigrada</taxon>
        <taxon>Parachela</taxon>
        <taxon>Hypsibioidea</taxon>
        <taxon>Ramazzottiidae</taxon>
        <taxon>Ramazzottius</taxon>
    </lineage>
</organism>
<feature type="domain" description="Torsin-1A-interacting protein 1/2 AAA+ activator" evidence="12">
    <location>
        <begin position="183"/>
        <end position="357"/>
    </location>
</feature>
<sequence length="434" mass="49188">MPLGRKSLGDYARMTEKESTSSSTTQDRGDRRLNDSPGKYNRLYPELDDENFDEDSHFNRQDNQYEEGDYELQDIRRAGSSSASPKAPPRQRKGNVSSREDREMEEQIIRQNRLNEKREKQAGGNFTSTDSASQFDRSTQPRQTGQAPASSLTNTVGVLVLGLIGLLTAFYLARYYMTPVSNDQLKLRDFQNKFNILSEDFSKEVHDDSMERLYGALEHHVQNTLSRKQDKGNNYPTCILLAADAHNKKTLDCLADRIAQLVPPKQQGKATDKNIYVVDLSDKKVNHKNPDEEDLRSRVHHGINQGLNEGANVIVFKHIEVLVPSDIPLLELFYSYCDGDNPTFPKTLWVLTLATKNLQALQEAEITRDKEVAKALRLNVEKYLENIIESRPGNAHEQPGYVEKHARNALLTRIANYIVPVLKTSRTGHCSVLA</sequence>
<keyword evidence="6 11" id="KW-0472">Membrane</keyword>
<dbReference type="OrthoDB" id="10066894at2759"/>
<evidence type="ECO:0000256" key="11">
    <source>
        <dbReference type="SAM" id="Phobius"/>
    </source>
</evidence>
<dbReference type="AlphaFoldDB" id="A0A1D1V6Y2"/>
<dbReference type="InterPro" id="IPR046753">
    <property type="entry name" value="TOIP1/2_C"/>
</dbReference>
<evidence type="ECO:0000256" key="7">
    <source>
        <dbReference type="ARBA" id="ARBA00023180"/>
    </source>
</evidence>
<dbReference type="Proteomes" id="UP000186922">
    <property type="component" value="Unassembled WGS sequence"/>
</dbReference>
<comment type="caution">
    <text evidence="13">The sequence shown here is derived from an EMBL/GenBank/DDBJ whole genome shotgun (WGS) entry which is preliminary data.</text>
</comment>
<evidence type="ECO:0000256" key="6">
    <source>
        <dbReference type="ARBA" id="ARBA00023136"/>
    </source>
</evidence>
<keyword evidence="7" id="KW-0325">Glycoprotein</keyword>
<reference evidence="13 14" key="1">
    <citation type="journal article" date="2016" name="Nat. Commun.">
        <title>Extremotolerant tardigrade genome and improved radiotolerance of human cultured cells by tardigrade-unique protein.</title>
        <authorList>
            <person name="Hashimoto T."/>
            <person name="Horikawa D.D."/>
            <person name="Saito Y."/>
            <person name="Kuwahara H."/>
            <person name="Kozuka-Hata H."/>
            <person name="Shin-I T."/>
            <person name="Minakuchi Y."/>
            <person name="Ohishi K."/>
            <person name="Motoyama A."/>
            <person name="Aizu T."/>
            <person name="Enomoto A."/>
            <person name="Kondo K."/>
            <person name="Tanaka S."/>
            <person name="Hara Y."/>
            <person name="Koshikawa S."/>
            <person name="Sagara H."/>
            <person name="Miura T."/>
            <person name="Yokobori S."/>
            <person name="Miyagawa K."/>
            <person name="Suzuki Y."/>
            <person name="Kubo T."/>
            <person name="Oyama M."/>
            <person name="Kohara Y."/>
            <person name="Fujiyama A."/>
            <person name="Arakawa K."/>
            <person name="Katayama T."/>
            <person name="Toyoda A."/>
            <person name="Kunieda T."/>
        </authorList>
    </citation>
    <scope>NUCLEOTIDE SEQUENCE [LARGE SCALE GENOMIC DNA]</scope>
    <source>
        <strain evidence="13 14">YOKOZUNA-1</strain>
    </source>
</reference>
<dbReference type="PANTHER" id="PTHR18843">
    <property type="entry name" value="TORSIN-1A-INTERACTING PROTEIN"/>
    <property type="match status" value="1"/>
</dbReference>
<keyword evidence="3" id="KW-0597">Phosphoprotein</keyword>
<evidence type="ECO:0000313" key="13">
    <source>
        <dbReference type="EMBL" id="GAU94258.1"/>
    </source>
</evidence>
<keyword evidence="4 11" id="KW-0812">Transmembrane</keyword>
<evidence type="ECO:0000313" key="14">
    <source>
        <dbReference type="Proteomes" id="UP000186922"/>
    </source>
</evidence>
<protein>
    <recommendedName>
        <fullName evidence="12">Torsin-1A-interacting protein 1/2 AAA+ activator domain-containing protein</fullName>
    </recommendedName>
</protein>
<name>A0A1D1V6Y2_RAMVA</name>
<evidence type="ECO:0000256" key="8">
    <source>
        <dbReference type="ARBA" id="ARBA00023242"/>
    </source>
</evidence>
<evidence type="ECO:0000256" key="2">
    <source>
        <dbReference type="ARBA" id="ARBA00007860"/>
    </source>
</evidence>
<gene>
    <name evidence="13" type="primary">RvY_06068</name>
    <name evidence="13" type="synonym">RvY_06068.1</name>
    <name evidence="13" type="ORF">RvY_06068-1</name>
</gene>
<evidence type="ECO:0000256" key="1">
    <source>
        <dbReference type="ARBA" id="ARBA00004259"/>
    </source>
</evidence>
<accession>A0A1D1V6Y2</accession>
<dbReference type="Gene3D" id="3.40.50.12190">
    <property type="match status" value="1"/>
</dbReference>
<keyword evidence="5 11" id="KW-1133">Transmembrane helix</keyword>
<evidence type="ECO:0000256" key="3">
    <source>
        <dbReference type="ARBA" id="ARBA00022553"/>
    </source>
</evidence>
<evidence type="ECO:0000256" key="4">
    <source>
        <dbReference type="ARBA" id="ARBA00022692"/>
    </source>
</evidence>